<dbReference type="Pfam" id="PF21688">
    <property type="entry name" value="FAD-depend_C"/>
    <property type="match status" value="1"/>
</dbReference>
<reference evidence="2 3" key="1">
    <citation type="submission" date="2020-03" db="EMBL/GenBank/DDBJ databases">
        <title>Hydrogenophaga sp. nov. isolated from cyanobacterial mat.</title>
        <authorList>
            <person name="Thorat V."/>
            <person name="Kirdat K."/>
            <person name="Tiwarekar B."/>
            <person name="Costa E.D."/>
            <person name="Yadav A."/>
        </authorList>
    </citation>
    <scope>NUCLEOTIDE SEQUENCE [LARGE SCALE GENOMIC DNA]</scope>
    <source>
        <strain evidence="2 3">BA0156</strain>
    </source>
</reference>
<evidence type="ECO:0000259" key="1">
    <source>
        <dbReference type="Pfam" id="PF21688"/>
    </source>
</evidence>
<feature type="domain" description="FAD-dependent protein C-terminal" evidence="1">
    <location>
        <begin position="323"/>
        <end position="552"/>
    </location>
</feature>
<sequence>MIRIAELKLPLAEVPFDERRAADAPAETEADRAPAPHPVAALTALAAQVLGIAPADIADLQVFKRSFDARKAELLAVYIVDLTLRDPAQEAALLAQHARHPHVRATPDMAWRAPGHAPAGFGSAEGERPVVVGLGPCGLFAALALAEMGLRPIVLERGKPVRERTKDTWGLWRKRRLDPQSNVQFGEGGAGLFSDGKLYSQIKDPRFFGRKVMRAFVEAGAPSEILYEAHPHIGTFKLVKVVEAMREKILSLGGEIRFQQQVVGVQTVPDGAGLRLTGLRVADLATGTASELPAQRVVLSLGHSSRDTFAWLWDAGVFLEAKPFSVGVRIEHPQSLIDRARWGRHAGHPLLGAADYKLVHHAQNGRAVYSFCMCPGGTVVAATSEPGRVVTNGMSQYSRAERNANSGLVVGIDPADYPQTFPQDLPLWTAAFGETDGTRYAQQAQALRAQGRHHPLAGVVLQRQLESRAFVEGGGDYSAPAQRLGDFLAATPSTALGEVEPSYRPGIHLTDLARVLPAYAVEAMREALPVFGRQIRGYDLPDALLTAVETRTSSPLRITRGDDFQSLNTRGLYPAGEGAGYAGGILSAGVDGLKVAEALACDALGLPPVGRLTNSDKVGTPA</sequence>
<dbReference type="EMBL" id="CP049989">
    <property type="protein sequence ID" value="QIM52953.1"/>
    <property type="molecule type" value="Genomic_DNA"/>
</dbReference>
<dbReference type="Proteomes" id="UP000503162">
    <property type="component" value="Chromosome"/>
</dbReference>
<dbReference type="Gene3D" id="3.30.70.2700">
    <property type="match status" value="1"/>
</dbReference>
<dbReference type="SUPFAM" id="SSF51905">
    <property type="entry name" value="FAD/NAD(P)-binding domain"/>
    <property type="match status" value="1"/>
</dbReference>
<protein>
    <submittedName>
        <fullName evidence="2">FAD-dependent oxidoreductase</fullName>
    </submittedName>
</protein>
<evidence type="ECO:0000313" key="3">
    <source>
        <dbReference type="Proteomes" id="UP000503162"/>
    </source>
</evidence>
<dbReference type="Gene3D" id="3.50.50.60">
    <property type="entry name" value="FAD/NAD(P)-binding domain"/>
    <property type="match status" value="2"/>
</dbReference>
<gene>
    <name evidence="2" type="ORF">G9Q37_12785</name>
</gene>
<keyword evidence="3" id="KW-1185">Reference proteome</keyword>
<dbReference type="InterPro" id="IPR049516">
    <property type="entry name" value="FAD-depend_C"/>
</dbReference>
<evidence type="ECO:0000313" key="2">
    <source>
        <dbReference type="EMBL" id="QIM52953.1"/>
    </source>
</evidence>
<dbReference type="PANTHER" id="PTHR42842:SF3">
    <property type="entry name" value="FAD_NAD(P)-BINDING OXIDOREDUCTASE FAMILY PROTEIN"/>
    <property type="match status" value="1"/>
</dbReference>
<dbReference type="PANTHER" id="PTHR42842">
    <property type="entry name" value="FAD/NAD(P)-BINDING OXIDOREDUCTASE"/>
    <property type="match status" value="1"/>
</dbReference>
<dbReference type="RefSeq" id="WP_166227555.1">
    <property type="nucleotide sequence ID" value="NZ_CP049989.1"/>
</dbReference>
<dbReference type="PIRSF" id="PIRSF038984">
    <property type="entry name" value="FAD_binding_protein"/>
    <property type="match status" value="1"/>
</dbReference>
<name>A0A6G8IIK4_9BURK</name>
<dbReference type="AlphaFoldDB" id="A0A6G8IIK4"/>
<dbReference type="KEGG" id="hcz:G9Q37_12785"/>
<organism evidence="2 3">
    <name type="scientific">Hydrogenophaga crocea</name>
    <dbReference type="NCBI Taxonomy" id="2716225"/>
    <lineage>
        <taxon>Bacteria</taxon>
        <taxon>Pseudomonadati</taxon>
        <taxon>Pseudomonadota</taxon>
        <taxon>Betaproteobacteria</taxon>
        <taxon>Burkholderiales</taxon>
        <taxon>Comamonadaceae</taxon>
        <taxon>Hydrogenophaga</taxon>
    </lineage>
</organism>
<dbReference type="InterPro" id="IPR036188">
    <property type="entry name" value="FAD/NAD-bd_sf"/>
</dbReference>
<accession>A0A6G8IIK4</accession>
<dbReference type="InterPro" id="IPR028348">
    <property type="entry name" value="FAD-binding_protein"/>
</dbReference>
<proteinExistence type="predicted"/>